<proteinExistence type="predicted"/>
<dbReference type="STRING" id="906689.A0A2I0XAI6"/>
<gene>
    <name evidence="2" type="ORF">MA16_Dca024771</name>
</gene>
<reference evidence="2 3" key="1">
    <citation type="journal article" date="2016" name="Sci. Rep.">
        <title>The Dendrobium catenatum Lindl. genome sequence provides insights into polysaccharide synthase, floral development and adaptive evolution.</title>
        <authorList>
            <person name="Zhang G.Q."/>
            <person name="Xu Q."/>
            <person name="Bian C."/>
            <person name="Tsai W.C."/>
            <person name="Yeh C.M."/>
            <person name="Liu K.W."/>
            <person name="Yoshida K."/>
            <person name="Zhang L.S."/>
            <person name="Chang S.B."/>
            <person name="Chen F."/>
            <person name="Shi Y."/>
            <person name="Su Y.Y."/>
            <person name="Zhang Y.Q."/>
            <person name="Chen L.J."/>
            <person name="Yin Y."/>
            <person name="Lin M."/>
            <person name="Huang H."/>
            <person name="Deng H."/>
            <person name="Wang Z.W."/>
            <person name="Zhu S.L."/>
            <person name="Zhao X."/>
            <person name="Deng C."/>
            <person name="Niu S.C."/>
            <person name="Huang J."/>
            <person name="Wang M."/>
            <person name="Liu G.H."/>
            <person name="Yang H.J."/>
            <person name="Xiao X.J."/>
            <person name="Hsiao Y.Y."/>
            <person name="Wu W.L."/>
            <person name="Chen Y.Y."/>
            <person name="Mitsuda N."/>
            <person name="Ohme-Takagi M."/>
            <person name="Luo Y.B."/>
            <person name="Van de Peer Y."/>
            <person name="Liu Z.J."/>
        </authorList>
    </citation>
    <scope>NUCLEOTIDE SEQUENCE [LARGE SCALE GENOMIC DNA]</scope>
    <source>
        <tissue evidence="2">The whole plant</tissue>
    </source>
</reference>
<keyword evidence="3" id="KW-1185">Reference proteome</keyword>
<sequence length="174" mass="18982">MAYRAVPRQKRLVTTAKAGNSPSSSTTSSSRLVPEVASVDGQSSPASSSAKSKPHSYLESPALDTEVAKENVTVTVRFRPLSDGLSVREVAHERFARGKRLLGMRTGILLLEARIIHQWHTHTVSGVSSNNIKVYYSLYSYGSAIPSVPCSFWRKLVVGLVDMLYSLPGNLYNA</sequence>
<dbReference type="Proteomes" id="UP000233837">
    <property type="component" value="Unassembled WGS sequence"/>
</dbReference>
<protein>
    <recommendedName>
        <fullName evidence="4">Kinesin motor domain-containing protein</fullName>
    </recommendedName>
</protein>
<feature type="compositionally biased region" description="Low complexity" evidence="1">
    <location>
        <begin position="21"/>
        <end position="30"/>
    </location>
</feature>
<accession>A0A2I0XAI6</accession>
<evidence type="ECO:0008006" key="4">
    <source>
        <dbReference type="Google" id="ProtNLM"/>
    </source>
</evidence>
<dbReference type="AlphaFoldDB" id="A0A2I0XAI6"/>
<evidence type="ECO:0000256" key="1">
    <source>
        <dbReference type="SAM" id="MobiDB-lite"/>
    </source>
</evidence>
<organism evidence="2 3">
    <name type="scientific">Dendrobium catenatum</name>
    <dbReference type="NCBI Taxonomy" id="906689"/>
    <lineage>
        <taxon>Eukaryota</taxon>
        <taxon>Viridiplantae</taxon>
        <taxon>Streptophyta</taxon>
        <taxon>Embryophyta</taxon>
        <taxon>Tracheophyta</taxon>
        <taxon>Spermatophyta</taxon>
        <taxon>Magnoliopsida</taxon>
        <taxon>Liliopsida</taxon>
        <taxon>Asparagales</taxon>
        <taxon>Orchidaceae</taxon>
        <taxon>Epidendroideae</taxon>
        <taxon>Malaxideae</taxon>
        <taxon>Dendrobiinae</taxon>
        <taxon>Dendrobium</taxon>
    </lineage>
</organism>
<name>A0A2I0XAI6_9ASPA</name>
<dbReference type="EMBL" id="KZ502019">
    <property type="protein sequence ID" value="PKU84938.1"/>
    <property type="molecule type" value="Genomic_DNA"/>
</dbReference>
<reference evidence="2 3" key="2">
    <citation type="journal article" date="2017" name="Nature">
        <title>The Apostasia genome and the evolution of orchids.</title>
        <authorList>
            <person name="Zhang G.Q."/>
            <person name="Liu K.W."/>
            <person name="Li Z."/>
            <person name="Lohaus R."/>
            <person name="Hsiao Y.Y."/>
            <person name="Niu S.C."/>
            <person name="Wang J.Y."/>
            <person name="Lin Y.C."/>
            <person name="Xu Q."/>
            <person name="Chen L.J."/>
            <person name="Yoshida K."/>
            <person name="Fujiwara S."/>
            <person name="Wang Z.W."/>
            <person name="Zhang Y.Q."/>
            <person name="Mitsuda N."/>
            <person name="Wang M."/>
            <person name="Liu G.H."/>
            <person name="Pecoraro L."/>
            <person name="Huang H.X."/>
            <person name="Xiao X.J."/>
            <person name="Lin M."/>
            <person name="Wu X.Y."/>
            <person name="Wu W.L."/>
            <person name="Chen Y.Y."/>
            <person name="Chang S.B."/>
            <person name="Sakamoto S."/>
            <person name="Ohme-Takagi M."/>
            <person name="Yagi M."/>
            <person name="Zeng S.J."/>
            <person name="Shen C.Y."/>
            <person name="Yeh C.M."/>
            <person name="Luo Y.B."/>
            <person name="Tsai W.C."/>
            <person name="Van de Peer Y."/>
            <person name="Liu Z.J."/>
        </authorList>
    </citation>
    <scope>NUCLEOTIDE SEQUENCE [LARGE SCALE GENOMIC DNA]</scope>
    <source>
        <tissue evidence="2">The whole plant</tissue>
    </source>
</reference>
<feature type="region of interest" description="Disordered" evidence="1">
    <location>
        <begin position="1"/>
        <end position="56"/>
    </location>
</feature>
<evidence type="ECO:0000313" key="2">
    <source>
        <dbReference type="EMBL" id="PKU84938.1"/>
    </source>
</evidence>
<evidence type="ECO:0000313" key="3">
    <source>
        <dbReference type="Proteomes" id="UP000233837"/>
    </source>
</evidence>